<dbReference type="PANTHER" id="PTHR43537:SF49">
    <property type="entry name" value="TRANSCRIPTIONAL REGULATORY PROTEIN"/>
    <property type="match status" value="1"/>
</dbReference>
<dbReference type="Gene3D" id="1.20.120.530">
    <property type="entry name" value="GntR ligand-binding domain-like"/>
    <property type="match status" value="1"/>
</dbReference>
<dbReference type="RefSeq" id="WP_189314647.1">
    <property type="nucleotide sequence ID" value="NZ_BMQA01000027.1"/>
</dbReference>
<dbReference type="Proteomes" id="UP000657574">
    <property type="component" value="Unassembled WGS sequence"/>
</dbReference>
<evidence type="ECO:0000256" key="1">
    <source>
        <dbReference type="ARBA" id="ARBA00023015"/>
    </source>
</evidence>
<dbReference type="PROSITE" id="PS50949">
    <property type="entry name" value="HTH_GNTR"/>
    <property type="match status" value="1"/>
</dbReference>
<dbReference type="EMBL" id="BMQA01000027">
    <property type="protein sequence ID" value="GGJ42918.1"/>
    <property type="molecule type" value="Genomic_DNA"/>
</dbReference>
<dbReference type="InterPro" id="IPR011711">
    <property type="entry name" value="GntR_C"/>
</dbReference>
<dbReference type="InterPro" id="IPR036388">
    <property type="entry name" value="WH-like_DNA-bd_sf"/>
</dbReference>
<gene>
    <name evidence="5" type="ORF">GCM10010121_062710</name>
</gene>
<evidence type="ECO:0000256" key="3">
    <source>
        <dbReference type="ARBA" id="ARBA00023163"/>
    </source>
</evidence>
<proteinExistence type="predicted"/>
<dbReference type="Gene3D" id="1.10.10.10">
    <property type="entry name" value="Winged helix-like DNA-binding domain superfamily/Winged helix DNA-binding domain"/>
    <property type="match status" value="1"/>
</dbReference>
<dbReference type="InterPro" id="IPR008920">
    <property type="entry name" value="TF_FadR/GntR_C"/>
</dbReference>
<evidence type="ECO:0000313" key="5">
    <source>
        <dbReference type="EMBL" id="GGJ42918.1"/>
    </source>
</evidence>
<keyword evidence="2" id="KW-0238">DNA-binding</keyword>
<dbReference type="InterPro" id="IPR000524">
    <property type="entry name" value="Tscrpt_reg_HTH_GntR"/>
</dbReference>
<accession>A0A917L566</accession>
<evidence type="ECO:0000313" key="6">
    <source>
        <dbReference type="Proteomes" id="UP000657574"/>
    </source>
</evidence>
<dbReference type="AlphaFoldDB" id="A0A917L566"/>
<evidence type="ECO:0000259" key="4">
    <source>
        <dbReference type="PROSITE" id="PS50949"/>
    </source>
</evidence>
<reference evidence="5" key="1">
    <citation type="journal article" date="2014" name="Int. J. Syst. Evol. Microbiol.">
        <title>Complete genome sequence of Corynebacterium casei LMG S-19264T (=DSM 44701T), isolated from a smear-ripened cheese.</title>
        <authorList>
            <consortium name="US DOE Joint Genome Institute (JGI-PGF)"/>
            <person name="Walter F."/>
            <person name="Albersmeier A."/>
            <person name="Kalinowski J."/>
            <person name="Ruckert C."/>
        </authorList>
    </citation>
    <scope>NUCLEOTIDE SEQUENCE</scope>
    <source>
        <strain evidence="5">JCM 3086</strain>
    </source>
</reference>
<dbReference type="SMART" id="SM00345">
    <property type="entry name" value="HTH_GNTR"/>
    <property type="match status" value="1"/>
</dbReference>
<feature type="domain" description="HTH gntR-type" evidence="4">
    <location>
        <begin position="15"/>
        <end position="81"/>
    </location>
</feature>
<keyword evidence="1" id="KW-0805">Transcription regulation</keyword>
<evidence type="ECO:0000256" key="2">
    <source>
        <dbReference type="ARBA" id="ARBA00023125"/>
    </source>
</evidence>
<keyword evidence="6" id="KW-1185">Reference proteome</keyword>
<dbReference type="Pfam" id="PF00392">
    <property type="entry name" value="GntR"/>
    <property type="match status" value="1"/>
</dbReference>
<dbReference type="GO" id="GO:0003700">
    <property type="term" value="F:DNA-binding transcription factor activity"/>
    <property type="evidence" value="ECO:0007669"/>
    <property type="project" value="InterPro"/>
</dbReference>
<dbReference type="PANTHER" id="PTHR43537">
    <property type="entry name" value="TRANSCRIPTIONAL REGULATOR, GNTR FAMILY"/>
    <property type="match status" value="1"/>
</dbReference>
<organism evidence="5 6">
    <name type="scientific">Streptomyces brasiliensis</name>
    <dbReference type="NCBI Taxonomy" id="1954"/>
    <lineage>
        <taxon>Bacteria</taxon>
        <taxon>Bacillati</taxon>
        <taxon>Actinomycetota</taxon>
        <taxon>Actinomycetes</taxon>
        <taxon>Kitasatosporales</taxon>
        <taxon>Streptomycetaceae</taxon>
        <taxon>Streptomyces</taxon>
    </lineage>
</organism>
<keyword evidence="3" id="KW-0804">Transcription</keyword>
<dbReference type="InterPro" id="IPR036390">
    <property type="entry name" value="WH_DNA-bd_sf"/>
</dbReference>
<dbReference type="CDD" id="cd07377">
    <property type="entry name" value="WHTH_GntR"/>
    <property type="match status" value="1"/>
</dbReference>
<name>A0A917L566_9ACTN</name>
<dbReference type="SUPFAM" id="SSF46785">
    <property type="entry name" value="Winged helix' DNA-binding domain"/>
    <property type="match status" value="1"/>
</dbReference>
<sequence length="223" mass="24946">MAVNKESGAAGLPRARAKVSPYERLRSGIISGELEPGAPLVESTLAAWLEVSRTPVREALTRLEQDGLVSRERNGLVVRQRTPDEILDVYETRIILESAVARNAAERRTSNDLLLLRGLLARWSTIDLNDKQAMLEANHAFHDAIWCASHNESLVDLLSRLALQLHRFPLTTLTAPGRWEQAGAEHEQLVDAIDRRDGDEAAEIATKHFQESMQIRLSLWETS</sequence>
<dbReference type="SUPFAM" id="SSF48008">
    <property type="entry name" value="GntR ligand-binding domain-like"/>
    <property type="match status" value="1"/>
</dbReference>
<reference evidence="5" key="2">
    <citation type="submission" date="2020-09" db="EMBL/GenBank/DDBJ databases">
        <authorList>
            <person name="Sun Q."/>
            <person name="Ohkuma M."/>
        </authorList>
    </citation>
    <scope>NUCLEOTIDE SEQUENCE</scope>
    <source>
        <strain evidence="5">JCM 3086</strain>
    </source>
</reference>
<dbReference type="GO" id="GO:0003677">
    <property type="term" value="F:DNA binding"/>
    <property type="evidence" value="ECO:0007669"/>
    <property type="project" value="UniProtKB-KW"/>
</dbReference>
<dbReference type="SMART" id="SM00895">
    <property type="entry name" value="FCD"/>
    <property type="match status" value="1"/>
</dbReference>
<dbReference type="Pfam" id="PF07729">
    <property type="entry name" value="FCD"/>
    <property type="match status" value="1"/>
</dbReference>
<protein>
    <submittedName>
        <fullName evidence="5">GntR family transcriptional regulator</fullName>
    </submittedName>
</protein>
<comment type="caution">
    <text evidence="5">The sequence shown here is derived from an EMBL/GenBank/DDBJ whole genome shotgun (WGS) entry which is preliminary data.</text>
</comment>